<dbReference type="Pfam" id="PF04784">
    <property type="entry name" value="DUF547"/>
    <property type="match status" value="1"/>
</dbReference>
<proteinExistence type="predicted"/>
<dbReference type="PROSITE" id="PS51354">
    <property type="entry name" value="GLUTAREDOXIN_2"/>
    <property type="match status" value="1"/>
</dbReference>
<reference evidence="4" key="1">
    <citation type="submission" date="2025-08" db="UniProtKB">
        <authorList>
            <consortium name="RefSeq"/>
        </authorList>
    </citation>
    <scope>IDENTIFICATION</scope>
    <source>
        <tissue evidence="4">Muscle</tissue>
    </source>
</reference>
<dbReference type="InterPro" id="IPR051548">
    <property type="entry name" value="Grx-like_ET"/>
</dbReference>
<dbReference type="InterPro" id="IPR036249">
    <property type="entry name" value="Thioredoxin-like_sf"/>
</dbReference>
<dbReference type="InterPro" id="IPR036390">
    <property type="entry name" value="WH_DNA-bd_sf"/>
</dbReference>
<organism evidence="3 4">
    <name type="scientific">Limulus polyphemus</name>
    <name type="common">Atlantic horseshoe crab</name>
    <dbReference type="NCBI Taxonomy" id="6850"/>
    <lineage>
        <taxon>Eukaryota</taxon>
        <taxon>Metazoa</taxon>
        <taxon>Ecdysozoa</taxon>
        <taxon>Arthropoda</taxon>
        <taxon>Chelicerata</taxon>
        <taxon>Merostomata</taxon>
        <taxon>Xiphosura</taxon>
        <taxon>Limulidae</taxon>
        <taxon>Limulus</taxon>
    </lineage>
</organism>
<protein>
    <submittedName>
        <fullName evidence="4">Uncharacterized protein LOC106472365</fullName>
    </submittedName>
</protein>
<dbReference type="SUPFAM" id="SSF46785">
    <property type="entry name" value="Winged helix' DNA-binding domain"/>
    <property type="match status" value="1"/>
</dbReference>
<dbReference type="PRINTS" id="PR00160">
    <property type="entry name" value="GLUTAREDOXIN"/>
</dbReference>
<dbReference type="SMART" id="SM00049">
    <property type="entry name" value="DEP"/>
    <property type="match status" value="1"/>
</dbReference>
<dbReference type="SUPFAM" id="SSF52833">
    <property type="entry name" value="Thioredoxin-like"/>
    <property type="match status" value="1"/>
</dbReference>
<accession>A0ABM1TLA5</accession>
<dbReference type="InterPro" id="IPR006869">
    <property type="entry name" value="DUF547"/>
</dbReference>
<feature type="region of interest" description="Disordered" evidence="1">
    <location>
        <begin position="94"/>
        <end position="117"/>
    </location>
</feature>
<dbReference type="Pfam" id="PF00462">
    <property type="entry name" value="Glutaredoxin"/>
    <property type="match status" value="1"/>
</dbReference>
<dbReference type="PANTHER" id="PTHR34386">
    <property type="entry name" value="GLUTAREDOXIN"/>
    <property type="match status" value="1"/>
</dbReference>
<feature type="domain" description="DEP" evidence="2">
    <location>
        <begin position="137"/>
        <end position="211"/>
    </location>
</feature>
<gene>
    <name evidence="4" type="primary">LOC106472365</name>
</gene>
<dbReference type="PANTHER" id="PTHR34386:SF1">
    <property type="entry name" value="GLUTAREDOXIN-LIKE PROTEIN NRDH"/>
    <property type="match status" value="1"/>
</dbReference>
<dbReference type="InterPro" id="IPR000591">
    <property type="entry name" value="DEP_dom"/>
</dbReference>
<sequence length="486" mass="55790">MAEEYKGRVIVFSITGCSHCKSAKSLLTERNIPFVDVNLDTFPNLREEVKRRTNRSTVPQVFFNNIHVGGNEELQNLMKNEDKWQALIQEIKENEPPEDAPTPPAEDAFVDSDSKDDSGPILKCEEDEFYSLAKEIKDSGVLKDHRQGLFHVVRRSITSEELVSWMKETKNMDQENAIETGKQLVERHFLVPLRKGTTFKDDSNALYRMIDYQWENALNAIPISECKARQAFEVAEEMRKLILKLYSEYLSSDGKKVDYRGLGASESFKEYKKLSTELQRVNLKGLSREETLAFFINIYNALVVHATVSRGPPTNLWQRWKFFNSVSYIIGGHPYSLQDIENGVLRGNKRGIGMFFCPFGKADPRLQFIMKEVDPRIHFALVCGAKSCPPIKTYSPQNINKELQLATEAFLESEDGVKVIDDQSQVLLSSIFKWYKCDFGSSEEELLRWLYQQMNDGEKKKLLGGVIQNPKRKVSYIQYNWGLNSA</sequence>
<dbReference type="RefSeq" id="XP_022256661.1">
    <property type="nucleotide sequence ID" value="XM_022400953.1"/>
</dbReference>
<dbReference type="InterPro" id="IPR014025">
    <property type="entry name" value="Glutaredoxin_subgr"/>
</dbReference>
<evidence type="ECO:0000259" key="2">
    <source>
        <dbReference type="SMART" id="SM00049"/>
    </source>
</evidence>
<dbReference type="Gene3D" id="3.40.30.10">
    <property type="entry name" value="Glutaredoxin"/>
    <property type="match status" value="1"/>
</dbReference>
<evidence type="ECO:0000256" key="1">
    <source>
        <dbReference type="SAM" id="MobiDB-lite"/>
    </source>
</evidence>
<dbReference type="InterPro" id="IPR036388">
    <property type="entry name" value="WH-like_DNA-bd_sf"/>
</dbReference>
<dbReference type="Gene3D" id="1.10.10.10">
    <property type="entry name" value="Winged helix-like DNA-binding domain superfamily/Winged helix DNA-binding domain"/>
    <property type="match status" value="1"/>
</dbReference>
<dbReference type="CDD" id="cd04371">
    <property type="entry name" value="DEP"/>
    <property type="match status" value="1"/>
</dbReference>
<dbReference type="InterPro" id="IPR002109">
    <property type="entry name" value="Glutaredoxin"/>
</dbReference>
<dbReference type="Pfam" id="PF00610">
    <property type="entry name" value="DEP"/>
    <property type="match status" value="1"/>
</dbReference>
<evidence type="ECO:0000313" key="4">
    <source>
        <dbReference type="RefSeq" id="XP_022256661.1"/>
    </source>
</evidence>
<dbReference type="GeneID" id="106472365"/>
<name>A0ABM1TLA5_LIMPO</name>
<dbReference type="Proteomes" id="UP000694941">
    <property type="component" value="Unplaced"/>
</dbReference>
<keyword evidence="3" id="KW-1185">Reference proteome</keyword>
<evidence type="ECO:0000313" key="3">
    <source>
        <dbReference type="Proteomes" id="UP000694941"/>
    </source>
</evidence>